<name>A0ABT0HVD8_9BACT</name>
<dbReference type="RefSeq" id="WP_248480945.1">
    <property type="nucleotide sequence ID" value="NZ_JALPRF010000016.1"/>
</dbReference>
<dbReference type="Pfam" id="PF04738">
    <property type="entry name" value="Lant_dehydr_N"/>
    <property type="match status" value="1"/>
</dbReference>
<evidence type="ECO:0000313" key="3">
    <source>
        <dbReference type="EMBL" id="MCK8496077.1"/>
    </source>
</evidence>
<dbReference type="InterPro" id="IPR006827">
    <property type="entry name" value="Lant_deHydtase_N"/>
</dbReference>
<accession>A0ABT0HVD8</accession>
<dbReference type="NCBIfam" id="TIGR03891">
    <property type="entry name" value="thiopep_ocin"/>
    <property type="match status" value="1"/>
</dbReference>
<evidence type="ECO:0000313" key="4">
    <source>
        <dbReference type="Proteomes" id="UP001202180"/>
    </source>
</evidence>
<comment type="caution">
    <text evidence="3">The sequence shown here is derived from an EMBL/GenBank/DDBJ whole genome shotgun (WGS) entry which is preliminary data.</text>
</comment>
<protein>
    <submittedName>
        <fullName evidence="3">Lantibiotic dehydratase</fullName>
    </submittedName>
</protein>
<dbReference type="Pfam" id="PF14028">
    <property type="entry name" value="Lant_dehydr_C"/>
    <property type="match status" value="1"/>
</dbReference>
<gene>
    <name evidence="3" type="ORF">M0L20_29695</name>
</gene>
<feature type="domain" description="Lantibiotic dehydratase N-terminal" evidence="1">
    <location>
        <begin position="41"/>
        <end position="680"/>
    </location>
</feature>
<keyword evidence="4" id="KW-1185">Reference proteome</keyword>
<sequence length="1020" mass="119515">MKVSFFKNFVVRTPVKSLDFLQNLLFSEEDINKLIVEILQNREILNALYLASPSIYQEIKKLNTNSSVNTTFKEKTLHSLLKYLIRMSYRSTPFGLFASIGLGHVNNNVVDLKKDSFECVVILDYTIEHQLYHKLNEITSFKKNLLFYPNSSIYTLNNNVFYVNSEFDKEISYSLSSFEDDGFLLDLIKIIKHGSSYSNIVTIITDQGFDESEALSYVDDLIDNNILLSELTYKNRDSNFILQYLIDLINKNLPYYHIQDNDLFLLRNYQTVIKEILINLEIIKNNLDNKIEFDLQDYSYNIQKLLSSIDIHYDSNKILQIDAVENTSDKFISNELLNDVSESISILNKLSTPITNNSLDQFKKDFHIKFEDQFVPLIKVLDKNYGLDYSARNLTRPNTSTNFSKKDYFLHKLLLSSLNGNSIIDLSNFDLSDFEESWNNVSSSFSCLIQIYEMNNENQIVVKEVGGSSAVNIISRFGHVSSPISQYIDDILEYESTVSTGLIANVTHLPNVKSGNILRNSVSRRHEINVFSVHSNESLSIPLDDIYVTVKKDEIILFSKSLNVRIFPKIDSAYNVNFSNLTIFQFLNDIENAGKKISMTFDWGILKQFFSHFPRIKYKNCIVSLATWIIKKDDIPPLLFTDQENENSLFDHFINELKLPYTFNLSEGDQLLYIDIRNKVLFTIFKKHLINNKVSTLTEILPMNDFHSIVKDNRNNKYAHEIVLGVKNENTQTQSHFNNDFVFTSNSIKRSFNIGDDWLYFKVYCSPNVSNLLILSIYKVFKDQLFENFAEKFFFVRYRDSEPHIRIRFFKERIDINTIVRKINEHITLSHLNEYIKSSSIETYTRELERYGEKNIEHVEDIFFYDSIIVCDLLNKHKSDLNKVLFYLDYIDYILSKLDYSLTEKIHFVTINKDSYLNEFHNASNLKNELANFYRTNKSSISSSLNHDTNIESICDKNYFELMIEKFLFIKNNTDVRTFYKIITSCIHMSVNRAFIKEQRLSELYIYQMLFHRYRSLKRV</sequence>
<dbReference type="Proteomes" id="UP001202180">
    <property type="component" value="Unassembled WGS sequence"/>
</dbReference>
<reference evidence="3 4" key="1">
    <citation type="submission" date="2022-04" db="EMBL/GenBank/DDBJ databases">
        <title>Spirosoma sp. strain RP8 genome sequencing and assembly.</title>
        <authorList>
            <person name="Jung Y."/>
        </authorList>
    </citation>
    <scope>NUCLEOTIDE SEQUENCE [LARGE SCALE GENOMIC DNA]</scope>
    <source>
        <strain evidence="3 4">RP8</strain>
    </source>
</reference>
<evidence type="ECO:0000259" key="2">
    <source>
        <dbReference type="Pfam" id="PF14028"/>
    </source>
</evidence>
<dbReference type="EMBL" id="JALPRF010000016">
    <property type="protein sequence ID" value="MCK8496077.1"/>
    <property type="molecule type" value="Genomic_DNA"/>
</dbReference>
<dbReference type="InterPro" id="IPR023809">
    <property type="entry name" value="Thiopep_bacteriocin_synth_dom"/>
</dbReference>
<evidence type="ECO:0000259" key="1">
    <source>
        <dbReference type="Pfam" id="PF04738"/>
    </source>
</evidence>
<feature type="domain" description="Thiopeptide-type bacteriocin biosynthesis" evidence="2">
    <location>
        <begin position="758"/>
        <end position="1012"/>
    </location>
</feature>
<organism evidence="3 4">
    <name type="scientific">Spirosoma liriopis</name>
    <dbReference type="NCBI Taxonomy" id="2937440"/>
    <lineage>
        <taxon>Bacteria</taxon>
        <taxon>Pseudomonadati</taxon>
        <taxon>Bacteroidota</taxon>
        <taxon>Cytophagia</taxon>
        <taxon>Cytophagales</taxon>
        <taxon>Cytophagaceae</taxon>
        <taxon>Spirosoma</taxon>
    </lineage>
</organism>
<proteinExistence type="predicted"/>